<comment type="subcellular location">
    <subcellularLocation>
        <location evidence="1">Secreted</location>
    </subcellularLocation>
</comment>
<organism evidence="8">
    <name type="scientific">Triatoma dimidiata</name>
    <name type="common">Kissing bug</name>
    <name type="synonym">Meccus dimidiatus</name>
    <dbReference type="NCBI Taxonomy" id="72491"/>
    <lineage>
        <taxon>Eukaryota</taxon>
        <taxon>Metazoa</taxon>
        <taxon>Ecdysozoa</taxon>
        <taxon>Arthropoda</taxon>
        <taxon>Hexapoda</taxon>
        <taxon>Insecta</taxon>
        <taxon>Pterygota</taxon>
        <taxon>Neoptera</taxon>
        <taxon>Paraneoptera</taxon>
        <taxon>Hemiptera</taxon>
        <taxon>Heteroptera</taxon>
        <taxon>Panheteroptera</taxon>
        <taxon>Cimicomorpha</taxon>
        <taxon>Reduviidae</taxon>
        <taxon>Triatominae</taxon>
        <taxon>Triatoma</taxon>
    </lineage>
</organism>
<evidence type="ECO:0000313" key="8">
    <source>
        <dbReference type="EMBL" id="BAI50829.1"/>
    </source>
</evidence>
<sequence length="198" mass="23056">MKSITAVTFLGILTCAFASYKPYISEKCQELEAMSNFQPARFFKGTWYVTHAKNGTVATVCHKYKTKKEKNGKFRFDYGYYNNGNQDPFFQVRCEETNKIENKQFSFYCQLIKGQESSTFQHYNVDLTFIDTDYESFAIFYTCVPIGSLGYAYNFLVLHRKKADSNYAKAKNVLERQGLRLDSFLNRKNSNCKTNPKF</sequence>
<protein>
    <recommendedName>
        <fullName evidence="9">Salivary lipocalin</fullName>
    </recommendedName>
</protein>
<keyword evidence="4 7" id="KW-0732">Signal</keyword>
<name>D1MWC8_TRIDM</name>
<dbReference type="InterPro" id="IPR012674">
    <property type="entry name" value="Calycin"/>
</dbReference>
<dbReference type="SUPFAM" id="SSF50814">
    <property type="entry name" value="Lipocalins"/>
    <property type="match status" value="1"/>
</dbReference>
<dbReference type="InterPro" id="IPR005657">
    <property type="entry name" value="Triabi/Procalin"/>
</dbReference>
<evidence type="ECO:0000256" key="4">
    <source>
        <dbReference type="ARBA" id="ARBA00022729"/>
    </source>
</evidence>
<evidence type="ECO:0000256" key="7">
    <source>
        <dbReference type="SAM" id="SignalP"/>
    </source>
</evidence>
<dbReference type="GO" id="GO:0030682">
    <property type="term" value="P:symbiont-mediated perturbation of host defenses"/>
    <property type="evidence" value="ECO:0007669"/>
    <property type="project" value="InterPro"/>
</dbReference>
<keyword evidence="3" id="KW-0800">Toxin</keyword>
<feature type="chain" id="PRO_5003024333" description="Salivary lipocalin" evidence="7">
    <location>
        <begin position="19"/>
        <end position="198"/>
    </location>
</feature>
<dbReference type="GO" id="GO:0090729">
    <property type="term" value="F:toxin activity"/>
    <property type="evidence" value="ECO:0007669"/>
    <property type="project" value="UniProtKB-KW"/>
</dbReference>
<evidence type="ECO:0000256" key="1">
    <source>
        <dbReference type="ARBA" id="ARBA00004613"/>
    </source>
</evidence>
<dbReference type="CDD" id="cd19423">
    <property type="entry name" value="lipocalin_LTBP1-like"/>
    <property type="match status" value="1"/>
</dbReference>
<dbReference type="AlphaFoldDB" id="D1MWC8"/>
<evidence type="ECO:0008006" key="9">
    <source>
        <dbReference type="Google" id="ProtNLM"/>
    </source>
</evidence>
<proteinExistence type="evidence at transcript level"/>
<dbReference type="Pfam" id="PF03973">
    <property type="entry name" value="Triabin"/>
    <property type="match status" value="1"/>
</dbReference>
<dbReference type="Gene3D" id="2.40.128.20">
    <property type="match status" value="1"/>
</dbReference>
<dbReference type="EMBL" id="AB470379">
    <property type="protein sequence ID" value="BAI50829.1"/>
    <property type="molecule type" value="mRNA"/>
</dbReference>
<feature type="signal peptide" evidence="7">
    <location>
        <begin position="1"/>
        <end position="18"/>
    </location>
</feature>
<keyword evidence="5" id="KW-1199">Hemostasis impairing toxin</keyword>
<evidence type="ECO:0000256" key="5">
    <source>
        <dbReference type="ARBA" id="ARBA00023240"/>
    </source>
</evidence>
<evidence type="ECO:0000256" key="2">
    <source>
        <dbReference type="ARBA" id="ARBA00022525"/>
    </source>
</evidence>
<dbReference type="GO" id="GO:0005576">
    <property type="term" value="C:extracellular region"/>
    <property type="evidence" value="ECO:0007669"/>
    <property type="project" value="UniProtKB-SubCell"/>
</dbReference>
<reference evidence="8" key="1">
    <citation type="journal article" date="2010" name="Infect. Genet. Evol.">
        <title>A repertoire of the dominant transcripts from the salivary glands of the blood-sucking bug, Triatoma dimidiata, a vector of Chagas disease.</title>
        <authorList>
            <person name="Kato H."/>
            <person name="Jochim R.C."/>
            <person name="Gomez E.A."/>
            <person name="Sakoda R."/>
            <person name="Iwata H."/>
            <person name="Valenzuela J.G."/>
            <person name="Hashiguchi Y."/>
        </authorList>
    </citation>
    <scope>NUCLEOTIDE SEQUENCE</scope>
    <source>
        <tissue evidence="8">Salivary gland</tissue>
    </source>
</reference>
<comment type="similarity">
    <text evidence="6">Belongs to the calycin superfamily. Triabin family.</text>
</comment>
<keyword evidence="2" id="KW-0964">Secreted</keyword>
<evidence type="ECO:0000256" key="6">
    <source>
        <dbReference type="ARBA" id="ARBA00034121"/>
    </source>
</evidence>
<evidence type="ECO:0000256" key="3">
    <source>
        <dbReference type="ARBA" id="ARBA00022656"/>
    </source>
</evidence>
<accession>D1MWC8</accession>